<proteinExistence type="predicted"/>
<comment type="caution">
    <text evidence="1">The sequence shown here is derived from an EMBL/GenBank/DDBJ whole genome shotgun (WGS) entry which is preliminary data.</text>
</comment>
<sequence>MAPQIRGNLFFTLNKLADIARSLNAYDLLKDMSWSCYYPQNGEPCGKSEPCRKRKDIFTELRGRRQMIAKDM</sequence>
<dbReference type="EMBL" id="BARV01015383">
    <property type="protein sequence ID" value="GAI30100.1"/>
    <property type="molecule type" value="Genomic_DNA"/>
</dbReference>
<protein>
    <submittedName>
        <fullName evidence="1">Uncharacterized protein</fullName>
    </submittedName>
</protein>
<gene>
    <name evidence="1" type="ORF">S06H3_26594</name>
</gene>
<dbReference type="Pfam" id="PF06508">
    <property type="entry name" value="QueC"/>
    <property type="match status" value="1"/>
</dbReference>
<evidence type="ECO:0000313" key="1">
    <source>
        <dbReference type="EMBL" id="GAI30100.1"/>
    </source>
</evidence>
<dbReference type="InterPro" id="IPR014729">
    <property type="entry name" value="Rossmann-like_a/b/a_fold"/>
</dbReference>
<name>X1NTI7_9ZZZZ</name>
<organism evidence="1">
    <name type="scientific">marine sediment metagenome</name>
    <dbReference type="NCBI Taxonomy" id="412755"/>
    <lineage>
        <taxon>unclassified sequences</taxon>
        <taxon>metagenomes</taxon>
        <taxon>ecological metagenomes</taxon>
    </lineage>
</organism>
<accession>X1NTI7</accession>
<reference evidence="1" key="1">
    <citation type="journal article" date="2014" name="Front. Microbiol.">
        <title>High frequency of phylogenetically diverse reductive dehalogenase-homologous genes in deep subseafloor sedimentary metagenomes.</title>
        <authorList>
            <person name="Kawai M."/>
            <person name="Futagami T."/>
            <person name="Toyoda A."/>
            <person name="Takaki Y."/>
            <person name="Nishi S."/>
            <person name="Hori S."/>
            <person name="Arai W."/>
            <person name="Tsubouchi T."/>
            <person name="Morono Y."/>
            <person name="Uchiyama I."/>
            <person name="Ito T."/>
            <person name="Fujiyama A."/>
            <person name="Inagaki F."/>
            <person name="Takami H."/>
        </authorList>
    </citation>
    <scope>NUCLEOTIDE SEQUENCE</scope>
    <source>
        <strain evidence="1">Expedition CK06-06</strain>
    </source>
</reference>
<dbReference type="AlphaFoldDB" id="X1NTI7"/>
<dbReference type="InterPro" id="IPR018317">
    <property type="entry name" value="QueC"/>
</dbReference>
<dbReference type="Gene3D" id="3.40.50.620">
    <property type="entry name" value="HUPs"/>
    <property type="match status" value="1"/>
</dbReference>